<dbReference type="PANTHER" id="PTHR11085">
    <property type="entry name" value="NAD-DEPENDENT PROTEIN DEACYLASE SIRTUIN-5, MITOCHONDRIAL-RELATED"/>
    <property type="match status" value="1"/>
</dbReference>
<dbReference type="KEGG" id="tai:Taci_0362"/>
<dbReference type="STRING" id="525903.Taci_0362"/>
<dbReference type="EMBL" id="CP001818">
    <property type="protein sequence ID" value="ACZ18599.1"/>
    <property type="molecule type" value="Genomic_DNA"/>
</dbReference>
<evidence type="ECO:0000256" key="4">
    <source>
        <dbReference type="PROSITE-ProRule" id="PRU00236"/>
    </source>
</evidence>
<dbReference type="EC" id="2.3.1.286" evidence="1"/>
<dbReference type="PANTHER" id="PTHR11085:SF4">
    <property type="entry name" value="NAD-DEPENDENT PROTEIN DEACYLASE"/>
    <property type="match status" value="1"/>
</dbReference>
<keyword evidence="4" id="KW-0479">Metal-binding</keyword>
<dbReference type="OrthoDB" id="9800582at2"/>
<dbReference type="InterPro" id="IPR050134">
    <property type="entry name" value="NAD-dep_sirtuin_deacylases"/>
</dbReference>
<feature type="active site" description="Proton acceptor" evidence="4">
    <location>
        <position position="118"/>
    </location>
</feature>
<reference evidence="6 7" key="1">
    <citation type="journal article" date="2009" name="Stand. Genomic Sci.">
        <title>Complete genome sequence of Thermanaerovibrio acidaminovorans type strain (Su883).</title>
        <authorList>
            <person name="Chovatia M."/>
            <person name="Sikorski J."/>
            <person name="Schroder M."/>
            <person name="Lapidus A."/>
            <person name="Nolan M."/>
            <person name="Tice H."/>
            <person name="Glavina Del Rio T."/>
            <person name="Copeland A."/>
            <person name="Cheng J.F."/>
            <person name="Lucas S."/>
            <person name="Chen F."/>
            <person name="Bruce D."/>
            <person name="Goodwin L."/>
            <person name="Pitluck S."/>
            <person name="Ivanova N."/>
            <person name="Mavromatis K."/>
            <person name="Ovchinnikova G."/>
            <person name="Pati A."/>
            <person name="Chen A."/>
            <person name="Palaniappan K."/>
            <person name="Land M."/>
            <person name="Hauser L."/>
            <person name="Chang Y.J."/>
            <person name="Jeffries C.D."/>
            <person name="Chain P."/>
            <person name="Saunders E."/>
            <person name="Detter J.C."/>
            <person name="Brettin T."/>
            <person name="Rohde M."/>
            <person name="Goker M."/>
            <person name="Spring S."/>
            <person name="Bristow J."/>
            <person name="Markowitz V."/>
            <person name="Hugenholtz P."/>
            <person name="Kyrpides N.C."/>
            <person name="Klenk H.P."/>
            <person name="Eisen J.A."/>
        </authorList>
    </citation>
    <scope>NUCLEOTIDE SEQUENCE [LARGE SCALE GENOMIC DNA]</scope>
    <source>
        <strain evidence="7">ATCC 49978 / DSM 6589 / Su883</strain>
    </source>
</reference>
<dbReference type="eggNOG" id="COG0846">
    <property type="taxonomic scope" value="Bacteria"/>
</dbReference>
<gene>
    <name evidence="6" type="ordered locus">Taci_0362</name>
</gene>
<keyword evidence="2" id="KW-0808">Transferase</keyword>
<dbReference type="Pfam" id="PF02146">
    <property type="entry name" value="SIR2"/>
    <property type="match status" value="1"/>
</dbReference>
<dbReference type="GO" id="GO:0046872">
    <property type="term" value="F:metal ion binding"/>
    <property type="evidence" value="ECO:0007669"/>
    <property type="project" value="UniProtKB-KW"/>
</dbReference>
<evidence type="ECO:0000313" key="7">
    <source>
        <dbReference type="Proteomes" id="UP000002030"/>
    </source>
</evidence>
<evidence type="ECO:0000256" key="1">
    <source>
        <dbReference type="ARBA" id="ARBA00012928"/>
    </source>
</evidence>
<proteinExistence type="predicted"/>
<keyword evidence="4" id="KW-0862">Zinc</keyword>
<feature type="binding site" evidence="4">
    <location>
        <position position="129"/>
    </location>
    <ligand>
        <name>Zn(2+)</name>
        <dbReference type="ChEBI" id="CHEBI:29105"/>
    </ligand>
</feature>
<feature type="binding site" evidence="4">
    <location>
        <position position="126"/>
    </location>
    <ligand>
        <name>Zn(2+)</name>
        <dbReference type="ChEBI" id="CHEBI:29105"/>
    </ligand>
</feature>
<feature type="binding site" evidence="4">
    <location>
        <position position="152"/>
    </location>
    <ligand>
        <name>Zn(2+)</name>
        <dbReference type="ChEBI" id="CHEBI:29105"/>
    </ligand>
</feature>
<keyword evidence="3" id="KW-0520">NAD</keyword>
<dbReference type="CDD" id="cd01407">
    <property type="entry name" value="SIR2-fam"/>
    <property type="match status" value="1"/>
</dbReference>
<protein>
    <recommendedName>
        <fullName evidence="1">protein acetyllysine N-acetyltransferase</fullName>
        <ecNumber evidence="1">2.3.1.286</ecNumber>
    </recommendedName>
</protein>
<dbReference type="PROSITE" id="PS50305">
    <property type="entry name" value="SIRTUIN"/>
    <property type="match status" value="1"/>
</dbReference>
<dbReference type="InterPro" id="IPR026591">
    <property type="entry name" value="Sirtuin_cat_small_dom_sf"/>
</dbReference>
<dbReference type="Proteomes" id="UP000002030">
    <property type="component" value="Chromosome"/>
</dbReference>
<dbReference type="InterPro" id="IPR029035">
    <property type="entry name" value="DHS-like_NAD/FAD-binding_dom"/>
</dbReference>
<dbReference type="Gene3D" id="3.30.1600.10">
    <property type="entry name" value="SIR2/SIRT2 'Small Domain"/>
    <property type="match status" value="1"/>
</dbReference>
<organism evidence="6 7">
    <name type="scientific">Thermanaerovibrio acidaminovorans (strain ATCC 49978 / DSM 6589 / Su883)</name>
    <name type="common">Selenomonas acidaminovorans</name>
    <dbReference type="NCBI Taxonomy" id="525903"/>
    <lineage>
        <taxon>Bacteria</taxon>
        <taxon>Thermotogati</taxon>
        <taxon>Synergistota</taxon>
        <taxon>Synergistia</taxon>
        <taxon>Synergistales</taxon>
        <taxon>Synergistaceae</taxon>
        <taxon>Thermanaerovibrio</taxon>
    </lineage>
</organism>
<dbReference type="HOGENOM" id="CLU_023643_3_0_0"/>
<evidence type="ECO:0000313" key="6">
    <source>
        <dbReference type="EMBL" id="ACZ18599.1"/>
    </source>
</evidence>
<dbReference type="AlphaFoldDB" id="D1B8J6"/>
<name>D1B8J6_THEAS</name>
<dbReference type="InterPro" id="IPR026590">
    <property type="entry name" value="Ssirtuin_cat_dom"/>
</dbReference>
<evidence type="ECO:0000256" key="2">
    <source>
        <dbReference type="ARBA" id="ARBA00022679"/>
    </source>
</evidence>
<dbReference type="EnsemblBacteria" id="ACZ18599">
    <property type="protein sequence ID" value="ACZ18599"/>
    <property type="gene ID" value="Taci_0362"/>
</dbReference>
<dbReference type="GO" id="GO:0017136">
    <property type="term" value="F:histone deacetylase activity, NAD-dependent"/>
    <property type="evidence" value="ECO:0007669"/>
    <property type="project" value="TreeGrafter"/>
</dbReference>
<evidence type="ECO:0000256" key="3">
    <source>
        <dbReference type="ARBA" id="ARBA00023027"/>
    </source>
</evidence>
<dbReference type="GO" id="GO:0070403">
    <property type="term" value="F:NAD+ binding"/>
    <property type="evidence" value="ECO:0007669"/>
    <property type="project" value="InterPro"/>
</dbReference>
<dbReference type="Gene3D" id="3.40.50.1220">
    <property type="entry name" value="TPP-binding domain"/>
    <property type="match status" value="1"/>
</dbReference>
<feature type="domain" description="Deacetylase sirtuin-type" evidence="5">
    <location>
        <begin position="1"/>
        <end position="245"/>
    </location>
</feature>
<dbReference type="PATRIC" id="fig|525903.6.peg.366"/>
<feature type="binding site" evidence="4">
    <location>
        <position position="150"/>
    </location>
    <ligand>
        <name>Zn(2+)</name>
        <dbReference type="ChEBI" id="CHEBI:29105"/>
    </ligand>
</feature>
<accession>D1B8J6</accession>
<evidence type="ECO:0000259" key="5">
    <source>
        <dbReference type="PROSITE" id="PS50305"/>
    </source>
</evidence>
<dbReference type="SUPFAM" id="SSF52467">
    <property type="entry name" value="DHS-like NAD/FAD-binding domain"/>
    <property type="match status" value="1"/>
</dbReference>
<dbReference type="InterPro" id="IPR003000">
    <property type="entry name" value="Sirtuin"/>
</dbReference>
<keyword evidence="7" id="KW-1185">Reference proteome</keyword>
<sequence length="246" mass="26913">MGLKALASALEGARRIVVLTGAGISTASGIPDFRGPNGIYRQLGAEAERIFDIDHFMVNPSTFYGFHRRFLEMVEAVRPSFAHRFIAKLEETKDLAVITQNVDGLHQRAGSRNVIEIHGGIGENSCLTCGRTYSLGDLKAMMEEREVPLCSCGGLIKPHVVFFGEGVRDLDRCMELSRDCQVMLVVGSSLTVTPAASLPSLCKGTLAVVSRGEIYTGHVRRPIDIMIEEDIDPFFMRLAAEMGLKP</sequence>